<dbReference type="Proteomes" id="UP001149165">
    <property type="component" value="Unassembled WGS sequence"/>
</dbReference>
<proteinExistence type="predicted"/>
<reference evidence="1" key="2">
    <citation type="journal article" date="2023" name="IMA Fungus">
        <title>Comparative genomic study of the Penicillium genus elucidates a diverse pangenome and 15 lateral gene transfer events.</title>
        <authorList>
            <person name="Petersen C."/>
            <person name="Sorensen T."/>
            <person name="Nielsen M.R."/>
            <person name="Sondergaard T.E."/>
            <person name="Sorensen J.L."/>
            <person name="Fitzpatrick D.A."/>
            <person name="Frisvad J.C."/>
            <person name="Nielsen K.L."/>
        </authorList>
    </citation>
    <scope>NUCLEOTIDE SEQUENCE</scope>
    <source>
        <strain evidence="1">IBT 30069</strain>
    </source>
</reference>
<evidence type="ECO:0000313" key="1">
    <source>
        <dbReference type="EMBL" id="KAJ5094779.1"/>
    </source>
</evidence>
<name>A0A9W9F709_9EURO</name>
<sequence>MKPWRAVSSEAEIRHQTITGHGERYNPLYYPHPLIIANFDFLKLPTPELQALSILPLAEVFNKNLTCVYFYNLIPRLSHEQILLVENTGWACQRWEGEHGPRDDPNIPAYGSMTAGVTKLIELGKASNLEPTGTPSFSK</sequence>
<dbReference type="OrthoDB" id="5281164at2759"/>
<reference evidence="1" key="1">
    <citation type="submission" date="2022-11" db="EMBL/GenBank/DDBJ databases">
        <authorList>
            <person name="Petersen C."/>
        </authorList>
    </citation>
    <scope>NUCLEOTIDE SEQUENCE</scope>
    <source>
        <strain evidence="1">IBT 30069</strain>
    </source>
</reference>
<protein>
    <submittedName>
        <fullName evidence="1">Uncharacterized protein</fullName>
    </submittedName>
</protein>
<evidence type="ECO:0000313" key="2">
    <source>
        <dbReference type="Proteomes" id="UP001149165"/>
    </source>
</evidence>
<organism evidence="1 2">
    <name type="scientific">Penicillium angulare</name>
    <dbReference type="NCBI Taxonomy" id="116970"/>
    <lineage>
        <taxon>Eukaryota</taxon>
        <taxon>Fungi</taxon>
        <taxon>Dikarya</taxon>
        <taxon>Ascomycota</taxon>
        <taxon>Pezizomycotina</taxon>
        <taxon>Eurotiomycetes</taxon>
        <taxon>Eurotiomycetidae</taxon>
        <taxon>Eurotiales</taxon>
        <taxon>Aspergillaceae</taxon>
        <taxon>Penicillium</taxon>
    </lineage>
</organism>
<dbReference type="AlphaFoldDB" id="A0A9W9F709"/>
<dbReference type="EMBL" id="JAPQKH010000006">
    <property type="protein sequence ID" value="KAJ5094779.1"/>
    <property type="molecule type" value="Genomic_DNA"/>
</dbReference>
<gene>
    <name evidence="1" type="ORF">N7456_010640</name>
</gene>
<comment type="caution">
    <text evidence="1">The sequence shown here is derived from an EMBL/GenBank/DDBJ whole genome shotgun (WGS) entry which is preliminary data.</text>
</comment>
<keyword evidence="2" id="KW-1185">Reference proteome</keyword>
<accession>A0A9W9F709</accession>